<dbReference type="AlphaFoldDB" id="A0A699PZ07"/>
<evidence type="ECO:0000313" key="2">
    <source>
        <dbReference type="EMBL" id="GFC56710.1"/>
    </source>
</evidence>
<keyword evidence="2" id="KW-0548">Nucleotidyltransferase</keyword>
<protein>
    <submittedName>
        <fullName evidence="2">Ribonuclease H-like domain, reverse transcriptase, RNA-dependent DNA polymerase</fullName>
    </submittedName>
</protein>
<accession>A0A699PZ07</accession>
<organism evidence="2">
    <name type="scientific">Tanacetum cinerariifolium</name>
    <name type="common">Dalmatian daisy</name>
    <name type="synonym">Chrysanthemum cinerariifolium</name>
    <dbReference type="NCBI Taxonomy" id="118510"/>
    <lineage>
        <taxon>Eukaryota</taxon>
        <taxon>Viridiplantae</taxon>
        <taxon>Streptophyta</taxon>
        <taxon>Embryophyta</taxon>
        <taxon>Tracheophyta</taxon>
        <taxon>Spermatophyta</taxon>
        <taxon>Magnoliopsida</taxon>
        <taxon>eudicotyledons</taxon>
        <taxon>Gunneridae</taxon>
        <taxon>Pentapetalae</taxon>
        <taxon>asterids</taxon>
        <taxon>campanulids</taxon>
        <taxon>Asterales</taxon>
        <taxon>Asteraceae</taxon>
        <taxon>Asteroideae</taxon>
        <taxon>Anthemideae</taxon>
        <taxon>Anthemidinae</taxon>
        <taxon>Tanacetum</taxon>
    </lineage>
</organism>
<gene>
    <name evidence="2" type="ORF">Tci_828680</name>
</gene>
<feature type="non-terminal residue" evidence="2">
    <location>
        <position position="235"/>
    </location>
</feature>
<feature type="compositionally biased region" description="Polar residues" evidence="1">
    <location>
        <begin position="222"/>
        <end position="235"/>
    </location>
</feature>
<evidence type="ECO:0000256" key="1">
    <source>
        <dbReference type="SAM" id="MobiDB-lite"/>
    </source>
</evidence>
<name>A0A699PZ07_TANCI</name>
<dbReference type="EMBL" id="BKCJ010970618">
    <property type="protein sequence ID" value="GFC56710.1"/>
    <property type="molecule type" value="Genomic_DNA"/>
</dbReference>
<dbReference type="GO" id="GO:0003964">
    <property type="term" value="F:RNA-directed DNA polymerase activity"/>
    <property type="evidence" value="ECO:0007669"/>
    <property type="project" value="UniProtKB-KW"/>
</dbReference>
<proteinExistence type="predicted"/>
<reference evidence="2" key="1">
    <citation type="journal article" date="2019" name="Sci. Rep.">
        <title>Draft genome of Tanacetum cinerariifolium, the natural source of mosquito coil.</title>
        <authorList>
            <person name="Yamashiro T."/>
            <person name="Shiraishi A."/>
            <person name="Satake H."/>
            <person name="Nakayama K."/>
        </authorList>
    </citation>
    <scope>NUCLEOTIDE SEQUENCE</scope>
</reference>
<comment type="caution">
    <text evidence="2">The sequence shown here is derived from an EMBL/GenBank/DDBJ whole genome shotgun (WGS) entry which is preliminary data.</text>
</comment>
<keyword evidence="2" id="KW-0808">Transferase</keyword>
<keyword evidence="2" id="KW-0695">RNA-directed DNA polymerase</keyword>
<sequence>MAKIEKKEREDKLVESLARFDKWKALSKNLAKLINSSMTTRTKLGLGFKEYFGSDKVFDLSTPYIFDPEPVTREVKYLYERFVKAGNTHEVPPSITGTFMPTSSNSVLEEAQVTFGSKSPTSINTSDSNEFISCDNSDKSLESETHDFASCVSSPMPADSFSTVDVKILLKSDVKDPSPTNGVSSCSIKENVKPHSDLCNKRRIADDFPSVVLKATSVPAGSRNSSASTSAGRSI</sequence>
<feature type="region of interest" description="Disordered" evidence="1">
    <location>
        <begin position="216"/>
        <end position="235"/>
    </location>
</feature>